<reference evidence="3" key="1">
    <citation type="submission" date="2022-11" db="UniProtKB">
        <authorList>
            <consortium name="WormBaseParasite"/>
        </authorList>
    </citation>
    <scope>IDENTIFICATION</scope>
</reference>
<keyword evidence="2" id="KW-1185">Reference proteome</keyword>
<feature type="region of interest" description="Disordered" evidence="1">
    <location>
        <begin position="1"/>
        <end position="32"/>
    </location>
</feature>
<evidence type="ECO:0000313" key="3">
    <source>
        <dbReference type="WBParaSite" id="nRc.2.0.1.t26983-RA"/>
    </source>
</evidence>
<dbReference type="Proteomes" id="UP000887565">
    <property type="component" value="Unplaced"/>
</dbReference>
<proteinExistence type="predicted"/>
<organism evidence="2 3">
    <name type="scientific">Romanomermis culicivorax</name>
    <name type="common">Nematode worm</name>
    <dbReference type="NCBI Taxonomy" id="13658"/>
    <lineage>
        <taxon>Eukaryota</taxon>
        <taxon>Metazoa</taxon>
        <taxon>Ecdysozoa</taxon>
        <taxon>Nematoda</taxon>
        <taxon>Enoplea</taxon>
        <taxon>Dorylaimia</taxon>
        <taxon>Mermithida</taxon>
        <taxon>Mermithoidea</taxon>
        <taxon>Mermithidae</taxon>
        <taxon>Romanomermis</taxon>
    </lineage>
</organism>
<sequence>MRSVSAPKKLERMQTAPLDVDDPTPLTPVALPQNDDNNNFWINRRKIFKIRRSKSSTVSNNDKDGAKTLVEKEHAIKNFDHLMINLELMHDRCITRNLQAAGLGGLEPDQEDAIYGHLDPNAVMSETGDSMLIATIKLVESVEKMVL</sequence>
<dbReference type="AlphaFoldDB" id="A0A915JLK0"/>
<evidence type="ECO:0000313" key="2">
    <source>
        <dbReference type="Proteomes" id="UP000887565"/>
    </source>
</evidence>
<dbReference type="WBParaSite" id="nRc.2.0.1.t26983-RA">
    <property type="protein sequence ID" value="nRc.2.0.1.t26983-RA"/>
    <property type="gene ID" value="nRc.2.0.1.g26983"/>
</dbReference>
<name>A0A915JLK0_ROMCU</name>
<feature type="compositionally biased region" description="Low complexity" evidence="1">
    <location>
        <begin position="15"/>
        <end position="30"/>
    </location>
</feature>
<evidence type="ECO:0000256" key="1">
    <source>
        <dbReference type="SAM" id="MobiDB-lite"/>
    </source>
</evidence>
<protein>
    <submittedName>
        <fullName evidence="3">Uncharacterized protein</fullName>
    </submittedName>
</protein>
<accession>A0A915JLK0</accession>